<feature type="domain" description="Pyrin" evidence="10">
    <location>
        <begin position="1"/>
        <end position="63"/>
    </location>
</feature>
<dbReference type="CDD" id="cd08321">
    <property type="entry name" value="Pyrin_ASC-like"/>
    <property type="match status" value="1"/>
</dbReference>
<dbReference type="GO" id="GO:0050727">
    <property type="term" value="P:regulation of inflammatory response"/>
    <property type="evidence" value="ECO:0007669"/>
    <property type="project" value="TreeGrafter"/>
</dbReference>
<reference evidence="11" key="1">
    <citation type="submission" date="2015-07" db="EMBL/GenBank/DDBJ databases">
        <title>De novo assembly and characterization of the goldfish (Carassius auratus L.) transcriptome using Illumina paired-end sequencing and identification of inflammasomes and their related molecules following Mycobacterium marinum infection.</title>
        <authorList>
            <person name="Xie J."/>
            <person name="Hodgkinson J."/>
            <person name="Belosevic M."/>
        </authorList>
    </citation>
    <scope>NUCLEOTIDE SEQUENCE</scope>
</reference>
<proteinExistence type="evidence at transcript level"/>
<evidence type="ECO:0000256" key="5">
    <source>
        <dbReference type="ARBA" id="ARBA00023145"/>
    </source>
</evidence>
<evidence type="ECO:0000256" key="7">
    <source>
        <dbReference type="RuleBase" id="RU003971"/>
    </source>
</evidence>
<dbReference type="InterPro" id="IPR016129">
    <property type="entry name" value="Caspase_his_AS"/>
</dbReference>
<dbReference type="PROSITE" id="PS50824">
    <property type="entry name" value="DAPIN"/>
    <property type="match status" value="1"/>
</dbReference>
<dbReference type="InterPro" id="IPR033139">
    <property type="entry name" value="Caspase_cys_AS"/>
</dbReference>
<dbReference type="InterPro" id="IPR002138">
    <property type="entry name" value="Pept_C14_p10"/>
</dbReference>
<keyword evidence="3" id="KW-0378">Hydrolase</keyword>
<dbReference type="PANTHER" id="PTHR47901:SF3">
    <property type="entry name" value="CASPASE-1"/>
    <property type="match status" value="1"/>
</dbReference>
<dbReference type="AlphaFoldDB" id="A0A218KIL7"/>
<dbReference type="GO" id="GO:0006508">
    <property type="term" value="P:proteolysis"/>
    <property type="evidence" value="ECO:0007669"/>
    <property type="project" value="UniProtKB-KW"/>
</dbReference>
<dbReference type="PROSITE" id="PS50207">
    <property type="entry name" value="CASPASE_P10"/>
    <property type="match status" value="1"/>
</dbReference>
<dbReference type="CDD" id="cd00032">
    <property type="entry name" value="CASc"/>
    <property type="match status" value="1"/>
</dbReference>
<feature type="domain" description="Caspase family p20" evidence="9">
    <location>
        <begin position="146"/>
        <end position="280"/>
    </location>
</feature>
<evidence type="ECO:0000259" key="9">
    <source>
        <dbReference type="PROSITE" id="PS50208"/>
    </source>
</evidence>
<dbReference type="Pfam" id="PF00656">
    <property type="entry name" value="Peptidase_C14"/>
    <property type="match status" value="1"/>
</dbReference>
<feature type="active site" evidence="6">
    <location>
        <position position="276"/>
    </location>
</feature>
<dbReference type="InterPro" id="IPR004020">
    <property type="entry name" value="DAPIN"/>
</dbReference>
<dbReference type="PROSITE" id="PS01122">
    <property type="entry name" value="CASPASE_CYS"/>
    <property type="match status" value="1"/>
</dbReference>
<comment type="similarity">
    <text evidence="1 7">Belongs to the peptidase C14A family.</text>
</comment>
<evidence type="ECO:0000256" key="2">
    <source>
        <dbReference type="ARBA" id="ARBA00022670"/>
    </source>
</evidence>
<dbReference type="Gene3D" id="1.10.533.10">
    <property type="entry name" value="Death Domain, Fas"/>
    <property type="match status" value="1"/>
</dbReference>
<keyword evidence="4" id="KW-0788">Thiol protease</keyword>
<organism evidence="11">
    <name type="scientific">Carassius auratus</name>
    <name type="common">Goldfish</name>
    <dbReference type="NCBI Taxonomy" id="7957"/>
    <lineage>
        <taxon>Eukaryota</taxon>
        <taxon>Metazoa</taxon>
        <taxon>Chordata</taxon>
        <taxon>Craniata</taxon>
        <taxon>Vertebrata</taxon>
        <taxon>Euteleostomi</taxon>
        <taxon>Actinopterygii</taxon>
        <taxon>Neopterygii</taxon>
        <taxon>Teleostei</taxon>
        <taxon>Ostariophysi</taxon>
        <taxon>Cypriniformes</taxon>
        <taxon>Cyprinidae</taxon>
        <taxon>Cyprininae</taxon>
        <taxon>Carassius</taxon>
    </lineage>
</organism>
<evidence type="ECO:0000256" key="3">
    <source>
        <dbReference type="ARBA" id="ARBA00022801"/>
    </source>
</evidence>
<dbReference type="PANTHER" id="PTHR47901">
    <property type="entry name" value="CASPASE RECRUITMENT DOMAIN-CONTAINING PROTEIN 18"/>
    <property type="match status" value="1"/>
</dbReference>
<feature type="active site" evidence="6">
    <location>
        <position position="222"/>
    </location>
</feature>
<dbReference type="GO" id="GO:0097169">
    <property type="term" value="C:AIM2 inflammasome complex"/>
    <property type="evidence" value="ECO:0007669"/>
    <property type="project" value="TreeGrafter"/>
</dbReference>
<dbReference type="SUPFAM" id="SSF47986">
    <property type="entry name" value="DEATH domain"/>
    <property type="match status" value="1"/>
</dbReference>
<dbReference type="GO" id="GO:0072557">
    <property type="term" value="C:IPAF inflammasome complex"/>
    <property type="evidence" value="ECO:0007669"/>
    <property type="project" value="TreeGrafter"/>
</dbReference>
<dbReference type="GO" id="GO:0072559">
    <property type="term" value="C:NLRP3 inflammasome complex"/>
    <property type="evidence" value="ECO:0007669"/>
    <property type="project" value="TreeGrafter"/>
</dbReference>
<dbReference type="EMBL" id="KT354225">
    <property type="protein sequence ID" value="ANZ23015.1"/>
    <property type="molecule type" value="mRNA"/>
</dbReference>
<name>A0A218KIL7_CARAU</name>
<dbReference type="PIRSF" id="PIRSF038001">
    <property type="entry name" value="Caspase_ICE"/>
    <property type="match status" value="1"/>
</dbReference>
<protein>
    <submittedName>
        <fullName evidence="11">Caspase 1B</fullName>
    </submittedName>
</protein>
<keyword evidence="2" id="KW-0645">Protease</keyword>
<dbReference type="PRINTS" id="PR00376">
    <property type="entry name" value="IL1BCENZYME"/>
</dbReference>
<dbReference type="SMART" id="SM00115">
    <property type="entry name" value="CASc"/>
    <property type="match status" value="1"/>
</dbReference>
<feature type="domain" description="Caspase family p10" evidence="8">
    <location>
        <begin position="297"/>
        <end position="382"/>
    </location>
</feature>
<dbReference type="PROSITE" id="PS01121">
    <property type="entry name" value="CASPASE_HIS"/>
    <property type="match status" value="1"/>
</dbReference>
<evidence type="ECO:0000313" key="11">
    <source>
        <dbReference type="EMBL" id="ANZ23015.1"/>
    </source>
</evidence>
<evidence type="ECO:0000259" key="10">
    <source>
        <dbReference type="PROSITE" id="PS50824"/>
    </source>
</evidence>
<dbReference type="Gene3D" id="3.40.50.1460">
    <property type="match status" value="1"/>
</dbReference>
<dbReference type="PROSITE" id="PS50208">
    <property type="entry name" value="CASPASE_P20"/>
    <property type="match status" value="1"/>
</dbReference>
<dbReference type="SUPFAM" id="SSF52129">
    <property type="entry name" value="Caspase-like"/>
    <property type="match status" value="1"/>
</dbReference>
<dbReference type="SMART" id="SM01289">
    <property type="entry name" value="PYRIN"/>
    <property type="match status" value="1"/>
</dbReference>
<evidence type="ECO:0000256" key="4">
    <source>
        <dbReference type="ARBA" id="ARBA00022807"/>
    </source>
</evidence>
<dbReference type="Pfam" id="PF02758">
    <property type="entry name" value="PYRIN"/>
    <property type="match status" value="1"/>
</dbReference>
<dbReference type="GO" id="GO:0004197">
    <property type="term" value="F:cysteine-type endopeptidase activity"/>
    <property type="evidence" value="ECO:0007669"/>
    <property type="project" value="InterPro"/>
</dbReference>
<sequence>MDTKSVMTEALEHLVDKELKQFIWHLCNGVIQGTDPIPKAKLQNPEREDVVDCMVQYYDDDAGKIAVQALRKMKQNELAKKLELKLKVPQPVKEDTIDGPEPMDLQPIQADWQRPNSITTCSQQFKNTLLKQNANDVYIPTSSSQRKGSALLITNIKFDNISDRKGAEKDEANMDWLLTALGYRVEKHRDLSGNAIKTAVEDFSKRHEHKDSDSTFVVIMSHGNRIQNKDAIIGVHYHEDKHPTDYFFVEDIFTHLNSENCPALIDKPKVILIQACRGNHEGGVYVHDSVPESDSWVHKEKDFVCFMSTIPGVKAYRSRDDGSFFISYIVDELSKSAHKDDIMELFRKVGSRMEKDPQFTGWKKILPCFERTTLVKKFYLFPEL</sequence>
<dbReference type="InterPro" id="IPR029030">
    <property type="entry name" value="Caspase-like_dom_sf"/>
</dbReference>
<evidence type="ECO:0000259" key="8">
    <source>
        <dbReference type="PROSITE" id="PS50207"/>
    </source>
</evidence>
<accession>A0A218KIL7</accession>
<evidence type="ECO:0000256" key="6">
    <source>
        <dbReference type="PIRSR" id="PIRSR038001-1"/>
    </source>
</evidence>
<dbReference type="InterPro" id="IPR015917">
    <property type="entry name" value="Pept_C14A"/>
</dbReference>
<keyword evidence="5" id="KW-0865">Zymogen</keyword>
<dbReference type="InterPro" id="IPR001309">
    <property type="entry name" value="Pept_C14_p20"/>
</dbReference>
<dbReference type="InterPro" id="IPR011600">
    <property type="entry name" value="Pept_C14_caspase"/>
</dbReference>
<evidence type="ECO:0000256" key="1">
    <source>
        <dbReference type="ARBA" id="ARBA00010134"/>
    </source>
</evidence>
<dbReference type="InterPro" id="IPR011029">
    <property type="entry name" value="DEATH-like_dom_sf"/>
</dbReference>
<dbReference type="InterPro" id="IPR002398">
    <property type="entry name" value="Pept_C14"/>
</dbReference>